<gene>
    <name evidence="1" type="ORF">V6N12_005400</name>
</gene>
<comment type="caution">
    <text evidence="1">The sequence shown here is derived from an EMBL/GenBank/DDBJ whole genome shotgun (WGS) entry which is preliminary data.</text>
</comment>
<evidence type="ECO:0000313" key="1">
    <source>
        <dbReference type="EMBL" id="KAK8491845.1"/>
    </source>
</evidence>
<accession>A0ABR2AFM8</accession>
<dbReference type="InterPro" id="IPR004147">
    <property type="entry name" value="ABC1_dom"/>
</dbReference>
<protein>
    <submittedName>
        <fullName evidence="1">Uncharacterized protein</fullName>
    </submittedName>
</protein>
<dbReference type="PANTHER" id="PTHR43173">
    <property type="entry name" value="ABC1 FAMILY PROTEIN"/>
    <property type="match status" value="1"/>
</dbReference>
<dbReference type="Proteomes" id="UP001472677">
    <property type="component" value="Unassembled WGS sequence"/>
</dbReference>
<dbReference type="PANTHER" id="PTHR43173:SF19">
    <property type="entry name" value="AARF DOMAIN-CONTAINING PROTEIN KINASE 1"/>
    <property type="match status" value="1"/>
</dbReference>
<name>A0ABR2AFM8_9ROSI</name>
<dbReference type="Pfam" id="PF03109">
    <property type="entry name" value="ABC1"/>
    <property type="match status" value="1"/>
</dbReference>
<evidence type="ECO:0000313" key="2">
    <source>
        <dbReference type="Proteomes" id="UP001472677"/>
    </source>
</evidence>
<keyword evidence="2" id="KW-1185">Reference proteome</keyword>
<dbReference type="InterPro" id="IPR051130">
    <property type="entry name" value="Mito_struct-func_regulator"/>
</dbReference>
<proteinExistence type="predicted"/>
<reference evidence="1 2" key="1">
    <citation type="journal article" date="2024" name="G3 (Bethesda)">
        <title>Genome assembly of Hibiscus sabdariffa L. provides insights into metabolisms of medicinal natural products.</title>
        <authorList>
            <person name="Kim T."/>
        </authorList>
    </citation>
    <scope>NUCLEOTIDE SEQUENCE [LARGE SCALE GENOMIC DNA]</scope>
    <source>
        <strain evidence="1">TK-2024</strain>
        <tissue evidence="1">Old leaves</tissue>
    </source>
</reference>
<sequence length="82" mass="9255">MLLTGSKKPKMEFMDGAQVNDVIAIRRLGMQPSEVSRLVSQTFAEMMFKHGLVHCDPQAANLFVRPLPSGKRSIFDKKKNHI</sequence>
<organism evidence="1 2">
    <name type="scientific">Hibiscus sabdariffa</name>
    <name type="common">roselle</name>
    <dbReference type="NCBI Taxonomy" id="183260"/>
    <lineage>
        <taxon>Eukaryota</taxon>
        <taxon>Viridiplantae</taxon>
        <taxon>Streptophyta</taxon>
        <taxon>Embryophyta</taxon>
        <taxon>Tracheophyta</taxon>
        <taxon>Spermatophyta</taxon>
        <taxon>Magnoliopsida</taxon>
        <taxon>eudicotyledons</taxon>
        <taxon>Gunneridae</taxon>
        <taxon>Pentapetalae</taxon>
        <taxon>rosids</taxon>
        <taxon>malvids</taxon>
        <taxon>Malvales</taxon>
        <taxon>Malvaceae</taxon>
        <taxon>Malvoideae</taxon>
        <taxon>Hibiscus</taxon>
    </lineage>
</organism>
<dbReference type="EMBL" id="JBBPBM010000747">
    <property type="protein sequence ID" value="KAK8491845.1"/>
    <property type="molecule type" value="Genomic_DNA"/>
</dbReference>